<feature type="transmembrane region" description="Helical" evidence="7">
    <location>
        <begin position="503"/>
        <end position="524"/>
    </location>
</feature>
<feature type="transmembrane region" description="Helical" evidence="7">
    <location>
        <begin position="331"/>
        <end position="354"/>
    </location>
</feature>
<accession>A0A8H5G6L5</accession>
<feature type="transmembrane region" description="Helical" evidence="7">
    <location>
        <begin position="122"/>
        <end position="139"/>
    </location>
</feature>
<comment type="subcellular location">
    <subcellularLocation>
        <location evidence="1">Membrane</location>
        <topology evidence="1">Multi-pass membrane protein</topology>
    </subcellularLocation>
</comment>
<dbReference type="GO" id="GO:0016020">
    <property type="term" value="C:membrane"/>
    <property type="evidence" value="ECO:0007669"/>
    <property type="project" value="UniProtKB-SubCell"/>
</dbReference>
<dbReference type="Pfam" id="PF07690">
    <property type="entry name" value="MFS_1"/>
    <property type="match status" value="1"/>
</dbReference>
<feature type="compositionally biased region" description="Basic and acidic residues" evidence="6">
    <location>
        <begin position="258"/>
        <end position="278"/>
    </location>
</feature>
<dbReference type="CDD" id="cd17330">
    <property type="entry name" value="MFS_SLC46_TetA_like"/>
    <property type="match status" value="1"/>
</dbReference>
<dbReference type="PROSITE" id="PS50850">
    <property type="entry name" value="MFS"/>
    <property type="match status" value="1"/>
</dbReference>
<dbReference type="InterPro" id="IPR020846">
    <property type="entry name" value="MFS_dom"/>
</dbReference>
<feature type="transmembrane region" description="Helical" evidence="7">
    <location>
        <begin position="90"/>
        <end position="110"/>
    </location>
</feature>
<feature type="region of interest" description="Disordered" evidence="6">
    <location>
        <begin position="252"/>
        <end position="312"/>
    </location>
</feature>
<dbReference type="PANTHER" id="PTHR23504:SF15">
    <property type="entry name" value="MAJOR FACILITATOR SUPERFAMILY (MFS) PROFILE DOMAIN-CONTAINING PROTEIN"/>
    <property type="match status" value="1"/>
</dbReference>
<feature type="transmembrane region" description="Helical" evidence="7">
    <location>
        <begin position="223"/>
        <end position="245"/>
    </location>
</feature>
<evidence type="ECO:0000256" key="6">
    <source>
        <dbReference type="SAM" id="MobiDB-lite"/>
    </source>
</evidence>
<dbReference type="PANTHER" id="PTHR23504">
    <property type="entry name" value="MAJOR FACILITATOR SUPERFAMILY DOMAIN-CONTAINING PROTEIN 10"/>
    <property type="match status" value="1"/>
</dbReference>
<dbReference type="GO" id="GO:0022857">
    <property type="term" value="F:transmembrane transporter activity"/>
    <property type="evidence" value="ECO:0007669"/>
    <property type="project" value="InterPro"/>
</dbReference>
<dbReference type="InterPro" id="IPR036259">
    <property type="entry name" value="MFS_trans_sf"/>
</dbReference>
<evidence type="ECO:0000256" key="2">
    <source>
        <dbReference type="ARBA" id="ARBA00022448"/>
    </source>
</evidence>
<dbReference type="Gene3D" id="1.20.1250.20">
    <property type="entry name" value="MFS general substrate transporter like domains"/>
    <property type="match status" value="1"/>
</dbReference>
<name>A0A8H5G6L5_9AGAR</name>
<evidence type="ECO:0000256" key="4">
    <source>
        <dbReference type="ARBA" id="ARBA00022989"/>
    </source>
</evidence>
<dbReference type="InterPro" id="IPR011701">
    <property type="entry name" value="MFS"/>
</dbReference>
<feature type="transmembrane region" description="Helical" evidence="7">
    <location>
        <begin position="50"/>
        <end position="70"/>
    </location>
</feature>
<dbReference type="OrthoDB" id="419616at2759"/>
<evidence type="ECO:0000256" key="5">
    <source>
        <dbReference type="ARBA" id="ARBA00023136"/>
    </source>
</evidence>
<evidence type="ECO:0000313" key="9">
    <source>
        <dbReference type="EMBL" id="KAF5359367.1"/>
    </source>
</evidence>
<evidence type="ECO:0000256" key="3">
    <source>
        <dbReference type="ARBA" id="ARBA00022692"/>
    </source>
</evidence>
<keyword evidence="10" id="KW-1185">Reference proteome</keyword>
<feature type="compositionally biased region" description="Polar residues" evidence="6">
    <location>
        <begin position="301"/>
        <end position="312"/>
    </location>
</feature>
<sequence length="535" mass="58384">MTDNNQSDVPVVQEIERYEAPKSTTAAAQAGDCETIDAEEPRTPLPKFQLFIVLLIQFSEPITAVVIYPFVNQFVRDTGITGGDDRKTGYYAGVIESAFFFAEAATVFLWGWLSDRFGRRPILLLGPFGLTFAMLRFGYSTSFWPMVLSRCFQGVFNGNIGVSKTVMVELSDSSNIGDAFSMMPLMWSAGVTLGPIMGGVLSNPATRWPNVFGKIAVFVQHPYFLPCLVAGIISFFTFVIGFVGLKETLSSRIPSDNSTRDEERRRDSTDALLDHNDTPDYGTTATSSSTRAPSPSSSATLDSPQKPTDANTWESTSLSTILKSSRMQLIIANYTFLMFTDMCYVVLMPLMYSTSIETGGLGLDPYQIGMIMGVWGFCNAFVQINLVGKAIRRYGGASVYKVAYACYLISLLTFPMSSYFAQKNGGVGFGSGVMIALQLIFQFFAYMGYASIQVVIADAAPKSLLGSINGLVQMSGCIMRTIAPTFASSLFSMSIEDGILGGYMVYVVIYAILLVGIACSTRLMDQRSRQASRSA</sequence>
<proteinExistence type="predicted"/>
<feature type="compositionally biased region" description="Low complexity" evidence="6">
    <location>
        <begin position="283"/>
        <end position="300"/>
    </location>
</feature>
<gene>
    <name evidence="9" type="ORF">D9756_003058</name>
</gene>
<evidence type="ECO:0000256" key="1">
    <source>
        <dbReference type="ARBA" id="ARBA00004141"/>
    </source>
</evidence>
<evidence type="ECO:0000256" key="7">
    <source>
        <dbReference type="SAM" id="Phobius"/>
    </source>
</evidence>
<protein>
    <recommendedName>
        <fullName evidence="8">Major facilitator superfamily (MFS) profile domain-containing protein</fullName>
    </recommendedName>
</protein>
<feature type="transmembrane region" description="Helical" evidence="7">
    <location>
        <begin position="464"/>
        <end position="483"/>
    </location>
</feature>
<feature type="transmembrane region" description="Helical" evidence="7">
    <location>
        <begin position="366"/>
        <end position="387"/>
    </location>
</feature>
<dbReference type="AlphaFoldDB" id="A0A8H5G6L5"/>
<keyword evidence="4 7" id="KW-1133">Transmembrane helix</keyword>
<keyword evidence="2" id="KW-0813">Transport</keyword>
<dbReference type="SUPFAM" id="SSF103473">
    <property type="entry name" value="MFS general substrate transporter"/>
    <property type="match status" value="1"/>
</dbReference>
<comment type="caution">
    <text evidence="9">The sequence shown here is derived from an EMBL/GenBank/DDBJ whole genome shotgun (WGS) entry which is preliminary data.</text>
</comment>
<evidence type="ECO:0000313" key="10">
    <source>
        <dbReference type="Proteomes" id="UP000559027"/>
    </source>
</evidence>
<evidence type="ECO:0000259" key="8">
    <source>
        <dbReference type="PROSITE" id="PS50850"/>
    </source>
</evidence>
<feature type="transmembrane region" description="Helical" evidence="7">
    <location>
        <begin position="427"/>
        <end position="452"/>
    </location>
</feature>
<dbReference type="EMBL" id="JAACJO010000004">
    <property type="protein sequence ID" value="KAF5359367.1"/>
    <property type="molecule type" value="Genomic_DNA"/>
</dbReference>
<dbReference type="Proteomes" id="UP000559027">
    <property type="component" value="Unassembled WGS sequence"/>
</dbReference>
<reference evidence="9 10" key="1">
    <citation type="journal article" date="2020" name="ISME J.">
        <title>Uncovering the hidden diversity of litter-decomposition mechanisms in mushroom-forming fungi.</title>
        <authorList>
            <person name="Floudas D."/>
            <person name="Bentzer J."/>
            <person name="Ahren D."/>
            <person name="Johansson T."/>
            <person name="Persson P."/>
            <person name="Tunlid A."/>
        </authorList>
    </citation>
    <scope>NUCLEOTIDE SEQUENCE [LARGE SCALE GENOMIC DNA]</scope>
    <source>
        <strain evidence="9 10">CBS 146.42</strain>
    </source>
</reference>
<feature type="transmembrane region" description="Helical" evidence="7">
    <location>
        <begin position="399"/>
        <end position="421"/>
    </location>
</feature>
<keyword evidence="5 7" id="KW-0472">Membrane</keyword>
<organism evidence="9 10">
    <name type="scientific">Leucocoprinus leucothites</name>
    <dbReference type="NCBI Taxonomy" id="201217"/>
    <lineage>
        <taxon>Eukaryota</taxon>
        <taxon>Fungi</taxon>
        <taxon>Dikarya</taxon>
        <taxon>Basidiomycota</taxon>
        <taxon>Agaricomycotina</taxon>
        <taxon>Agaricomycetes</taxon>
        <taxon>Agaricomycetidae</taxon>
        <taxon>Agaricales</taxon>
        <taxon>Agaricineae</taxon>
        <taxon>Agaricaceae</taxon>
        <taxon>Leucocoprinus</taxon>
    </lineage>
</organism>
<feature type="domain" description="Major facilitator superfamily (MFS) profile" evidence="8">
    <location>
        <begin position="49"/>
        <end position="528"/>
    </location>
</feature>
<keyword evidence="3 7" id="KW-0812">Transmembrane</keyword>